<dbReference type="SUPFAM" id="SSF69279">
    <property type="entry name" value="Phage tail proteins"/>
    <property type="match status" value="1"/>
</dbReference>
<dbReference type="RefSeq" id="WP_273942473.1">
    <property type="nucleotide sequence ID" value="NZ_CP097263.1"/>
</dbReference>
<comment type="caution">
    <text evidence="1">The sequence shown here is derived from an EMBL/GenBank/DDBJ whole genome shotgun (WGS) entry which is preliminary data.</text>
</comment>
<organism evidence="1 2">
    <name type="scientific">Kutzneria chonburiensis</name>
    <dbReference type="NCBI Taxonomy" id="1483604"/>
    <lineage>
        <taxon>Bacteria</taxon>
        <taxon>Bacillati</taxon>
        <taxon>Actinomycetota</taxon>
        <taxon>Actinomycetes</taxon>
        <taxon>Pseudonocardiales</taxon>
        <taxon>Pseudonocardiaceae</taxon>
        <taxon>Kutzneria</taxon>
    </lineage>
</organism>
<reference evidence="1 2" key="1">
    <citation type="submission" date="2024-09" db="EMBL/GenBank/DDBJ databases">
        <authorList>
            <person name="Sun Q."/>
            <person name="Mori K."/>
        </authorList>
    </citation>
    <scope>NUCLEOTIDE SEQUENCE [LARGE SCALE GENOMIC DNA]</scope>
    <source>
        <strain evidence="1 2">TBRC 1432</strain>
    </source>
</reference>
<proteinExistence type="predicted"/>
<evidence type="ECO:0000313" key="1">
    <source>
        <dbReference type="EMBL" id="MFC0541511.1"/>
    </source>
</evidence>
<protein>
    <submittedName>
        <fullName evidence="1">Phage late control D family protein</fullName>
    </submittedName>
</protein>
<keyword evidence="2" id="KW-1185">Reference proteome</keyword>
<gene>
    <name evidence="1" type="ORF">ACFFH7_08455</name>
</gene>
<name>A0ABV6MNS6_9PSEU</name>
<dbReference type="Pfam" id="PF05954">
    <property type="entry name" value="Phage_GPD"/>
    <property type="match status" value="1"/>
</dbReference>
<evidence type="ECO:0000313" key="2">
    <source>
        <dbReference type="Proteomes" id="UP001589810"/>
    </source>
</evidence>
<dbReference type="EMBL" id="JBHLUD010000002">
    <property type="protein sequence ID" value="MFC0541511.1"/>
    <property type="molecule type" value="Genomic_DNA"/>
</dbReference>
<dbReference type="Proteomes" id="UP001589810">
    <property type="component" value="Unassembled WGS sequence"/>
</dbReference>
<sequence length="364" mass="39273">MAADKLVIEIGGAEVPDLAHDLISLEVELDDQLTGMFRLSIALLLKADGSWPYLDDDRFAVWSTVSITAGTQDDSQQLISGYITHVRPEFGPGLEQCRLVVWGMDAGVLMDRVDVVKAWPNMRDSDIATELFQQAGLTPKVTDTDVVHDDKIATIMQRETDMRLLKRLALRNGYECFVDGDTGYFQPPDLGDAGQAVLNVHAGDQTNVNRFSLEVNALTPAEVAMSDVDRLTGAVLTATAEAGHLAALGAKRPADLLPAGIDPGQIVVGQPVATGAPELAAFCQAVFDQHEWFVTGEGEVAANQYNAILLPRRTVTINGIGETHSGSYYVTHVTHRFSDDGYVQRFRVKRNALVSGGGGLSGLL</sequence>
<accession>A0ABV6MNS6</accession>